<dbReference type="AlphaFoldDB" id="A0A3L8E042"/>
<evidence type="ECO:0000313" key="1">
    <source>
        <dbReference type="EMBL" id="RLU25755.1"/>
    </source>
</evidence>
<dbReference type="Proteomes" id="UP000279307">
    <property type="component" value="Chromosome 2"/>
</dbReference>
<comment type="caution">
    <text evidence="1">The sequence shown here is derived from an EMBL/GenBank/DDBJ whole genome shotgun (WGS) entry which is preliminary data.</text>
</comment>
<organism evidence="1">
    <name type="scientific">Ooceraea biroi</name>
    <name type="common">Clonal raider ant</name>
    <name type="synonym">Cerapachys biroi</name>
    <dbReference type="NCBI Taxonomy" id="2015173"/>
    <lineage>
        <taxon>Eukaryota</taxon>
        <taxon>Metazoa</taxon>
        <taxon>Ecdysozoa</taxon>
        <taxon>Arthropoda</taxon>
        <taxon>Hexapoda</taxon>
        <taxon>Insecta</taxon>
        <taxon>Pterygota</taxon>
        <taxon>Neoptera</taxon>
        <taxon>Endopterygota</taxon>
        <taxon>Hymenoptera</taxon>
        <taxon>Apocrita</taxon>
        <taxon>Aculeata</taxon>
        <taxon>Formicoidea</taxon>
        <taxon>Formicidae</taxon>
        <taxon>Dorylinae</taxon>
        <taxon>Ooceraea</taxon>
    </lineage>
</organism>
<protein>
    <submittedName>
        <fullName evidence="1">Uncharacterized protein</fullName>
    </submittedName>
</protein>
<gene>
    <name evidence="1" type="ORF">DMN91_001913</name>
</gene>
<proteinExistence type="predicted"/>
<accession>A0A3L8E042</accession>
<sequence length="134" mass="16131">MCILSAAPYDHLIYSNNHQCYQQTFSTDFGLTRYNISQELLHFKEVKAWCWRSFVMQRLRLGKYFGAFIMIFKVLNDNRKHFSDPKLKNHIINDTWSKYSKTHQENMKKVAKQVADHYLHARCATRSWSHWEDP</sequence>
<reference evidence="1" key="2">
    <citation type="submission" date="2018-07" db="EMBL/GenBank/DDBJ databases">
        <authorList>
            <person name="Mckenzie S.K."/>
            <person name="Kronauer D.J.C."/>
        </authorList>
    </citation>
    <scope>NUCLEOTIDE SEQUENCE</scope>
    <source>
        <strain evidence="1">Clonal line C1</strain>
    </source>
</reference>
<dbReference type="EMBL" id="QOIP01000002">
    <property type="protein sequence ID" value="RLU25755.1"/>
    <property type="molecule type" value="Genomic_DNA"/>
</dbReference>
<reference evidence="1" key="1">
    <citation type="journal article" date="2018" name="Genome Res.">
        <title>The genomic architecture and molecular evolution of ant odorant receptors.</title>
        <authorList>
            <person name="McKenzie S.K."/>
            <person name="Kronauer D.J.C."/>
        </authorList>
    </citation>
    <scope>NUCLEOTIDE SEQUENCE [LARGE SCALE GENOMIC DNA]</scope>
    <source>
        <strain evidence="1">Clonal line C1</strain>
    </source>
</reference>
<name>A0A3L8E042_OOCBI</name>